<keyword evidence="2" id="KW-1185">Reference proteome</keyword>
<comment type="caution">
    <text evidence="1">The sequence shown here is derived from an EMBL/GenBank/DDBJ whole genome shotgun (WGS) entry which is preliminary data.</text>
</comment>
<sequence length="145" mass="16304">MSIAESLIDFSARRFSGEICLKPQVGDDLSKVYGRAAINTIWKKWATARIAQKKPHVGIVVGYTEDSLNSIDSTEHEFFEDPVVRVNGELNSSNEDLSDEEAIETLKSLFCTLAKALKQTQAEFKFYGGDDWYSCQYNISHSKRG</sequence>
<proteinExistence type="predicted"/>
<evidence type="ECO:0000313" key="1">
    <source>
        <dbReference type="EMBL" id="CAB9505662.1"/>
    </source>
</evidence>
<dbReference type="AlphaFoldDB" id="A0A9N8HAE6"/>
<dbReference type="EMBL" id="CAICTM010000238">
    <property type="protein sequence ID" value="CAB9505662.1"/>
    <property type="molecule type" value="Genomic_DNA"/>
</dbReference>
<protein>
    <submittedName>
        <fullName evidence="1">Uncharacterized protein</fullName>
    </submittedName>
</protein>
<accession>A0A9N8HAE6</accession>
<gene>
    <name evidence="1" type="ORF">SEMRO_239_G095770.1</name>
</gene>
<name>A0A9N8HAE6_9STRA</name>
<dbReference type="Proteomes" id="UP001153069">
    <property type="component" value="Unassembled WGS sequence"/>
</dbReference>
<reference evidence="1" key="1">
    <citation type="submission" date="2020-06" db="EMBL/GenBank/DDBJ databases">
        <authorList>
            <consortium name="Plant Systems Biology data submission"/>
        </authorList>
    </citation>
    <scope>NUCLEOTIDE SEQUENCE</scope>
    <source>
        <strain evidence="1">D6</strain>
    </source>
</reference>
<evidence type="ECO:0000313" key="2">
    <source>
        <dbReference type="Proteomes" id="UP001153069"/>
    </source>
</evidence>
<organism evidence="1 2">
    <name type="scientific">Seminavis robusta</name>
    <dbReference type="NCBI Taxonomy" id="568900"/>
    <lineage>
        <taxon>Eukaryota</taxon>
        <taxon>Sar</taxon>
        <taxon>Stramenopiles</taxon>
        <taxon>Ochrophyta</taxon>
        <taxon>Bacillariophyta</taxon>
        <taxon>Bacillariophyceae</taxon>
        <taxon>Bacillariophycidae</taxon>
        <taxon>Naviculales</taxon>
        <taxon>Naviculaceae</taxon>
        <taxon>Seminavis</taxon>
    </lineage>
</organism>